<proteinExistence type="inferred from homology"/>
<feature type="domain" description="Autophagy-related protein 13 N-terminal" evidence="6">
    <location>
        <begin position="13"/>
        <end position="230"/>
    </location>
</feature>
<dbReference type="Pfam" id="PF10033">
    <property type="entry name" value="ATG13"/>
    <property type="match status" value="1"/>
</dbReference>
<dbReference type="GO" id="GO:1990316">
    <property type="term" value="C:Atg1/ULK1 kinase complex"/>
    <property type="evidence" value="ECO:0007669"/>
    <property type="project" value="InterPro"/>
</dbReference>
<evidence type="ECO:0000256" key="4">
    <source>
        <dbReference type="RuleBase" id="RU361214"/>
    </source>
</evidence>
<dbReference type="InterPro" id="IPR018731">
    <property type="entry name" value="Atg13_N"/>
</dbReference>
<reference evidence="7 8" key="1">
    <citation type="journal article" date="2016" name="Proc. Natl. Acad. Sci. U.S.A.">
        <title>Comparative genomics of biotechnologically important yeasts.</title>
        <authorList>
            <person name="Riley R."/>
            <person name="Haridas S."/>
            <person name="Wolfe K.H."/>
            <person name="Lopes M.R."/>
            <person name="Hittinger C.T."/>
            <person name="Goeker M."/>
            <person name="Salamov A.A."/>
            <person name="Wisecaver J.H."/>
            <person name="Long T.M."/>
            <person name="Calvey C.H."/>
            <person name="Aerts A.L."/>
            <person name="Barry K.W."/>
            <person name="Choi C."/>
            <person name="Clum A."/>
            <person name="Coughlan A.Y."/>
            <person name="Deshpande S."/>
            <person name="Douglass A.P."/>
            <person name="Hanson S.J."/>
            <person name="Klenk H.-P."/>
            <person name="LaButti K.M."/>
            <person name="Lapidus A."/>
            <person name="Lindquist E.A."/>
            <person name="Lipzen A.M."/>
            <person name="Meier-Kolthoff J.P."/>
            <person name="Ohm R.A."/>
            <person name="Otillar R.P."/>
            <person name="Pangilinan J.L."/>
            <person name="Peng Y."/>
            <person name="Rokas A."/>
            <person name="Rosa C.A."/>
            <person name="Scheuner C."/>
            <person name="Sibirny A.A."/>
            <person name="Slot J.C."/>
            <person name="Stielow J.B."/>
            <person name="Sun H."/>
            <person name="Kurtzman C.P."/>
            <person name="Blackwell M."/>
            <person name="Grigoriev I.V."/>
            <person name="Jeffries T.W."/>
        </authorList>
    </citation>
    <scope>NUCLEOTIDE SEQUENCE [LARGE SCALE GENOMIC DNA]</scope>
    <source>
        <strain evidence="8">ATCC 58044 / CBS 1984 / NCYC 433 / NRRL Y-366-8</strain>
    </source>
</reference>
<dbReference type="InterPro" id="IPR040182">
    <property type="entry name" value="ATG13"/>
</dbReference>
<evidence type="ECO:0000313" key="7">
    <source>
        <dbReference type="EMBL" id="ODQ59518.1"/>
    </source>
</evidence>
<dbReference type="GeneID" id="30201921"/>
<feature type="region of interest" description="Disordered" evidence="5">
    <location>
        <begin position="318"/>
        <end position="373"/>
    </location>
</feature>
<dbReference type="AlphaFoldDB" id="A0A1E3P2G6"/>
<evidence type="ECO:0000256" key="5">
    <source>
        <dbReference type="SAM" id="MobiDB-lite"/>
    </source>
</evidence>
<name>A0A1E3P2G6_WICAA</name>
<dbReference type="OrthoDB" id="70161at2759"/>
<evidence type="ECO:0000259" key="6">
    <source>
        <dbReference type="Pfam" id="PF10033"/>
    </source>
</evidence>
<dbReference type="Gene3D" id="3.30.900.10">
    <property type="entry name" value="HORMA domain"/>
    <property type="match status" value="1"/>
</dbReference>
<dbReference type="PANTHER" id="PTHR13430">
    <property type="match status" value="1"/>
</dbReference>
<dbReference type="InterPro" id="IPR036570">
    <property type="entry name" value="HORMA_dom_sf"/>
</dbReference>
<dbReference type="GO" id="GO:0034727">
    <property type="term" value="P:piecemeal microautophagy of the nucleus"/>
    <property type="evidence" value="ECO:0007669"/>
    <property type="project" value="TreeGrafter"/>
</dbReference>
<dbReference type="GO" id="GO:0000423">
    <property type="term" value="P:mitophagy"/>
    <property type="evidence" value="ECO:0007669"/>
    <property type="project" value="TreeGrafter"/>
</dbReference>
<organism evidence="7 8">
    <name type="scientific">Wickerhamomyces anomalus (strain ATCC 58044 / CBS 1984 / NCYC 433 / NRRL Y-366-8)</name>
    <name type="common">Yeast</name>
    <name type="synonym">Hansenula anomala</name>
    <dbReference type="NCBI Taxonomy" id="683960"/>
    <lineage>
        <taxon>Eukaryota</taxon>
        <taxon>Fungi</taxon>
        <taxon>Dikarya</taxon>
        <taxon>Ascomycota</taxon>
        <taxon>Saccharomycotina</taxon>
        <taxon>Saccharomycetes</taxon>
        <taxon>Phaffomycetales</taxon>
        <taxon>Wickerhamomycetaceae</taxon>
        <taxon>Wickerhamomyces</taxon>
    </lineage>
</organism>
<dbReference type="Gene3D" id="6.10.140.1900">
    <property type="match status" value="1"/>
</dbReference>
<dbReference type="GO" id="GO:0000407">
    <property type="term" value="C:phagophore assembly site"/>
    <property type="evidence" value="ECO:0007669"/>
    <property type="project" value="TreeGrafter"/>
</dbReference>
<comment type="similarity">
    <text evidence="1 4">Belongs to the ATG13 family. Fungi subfamily.</text>
</comment>
<dbReference type="Proteomes" id="UP000094112">
    <property type="component" value="Unassembled WGS sequence"/>
</dbReference>
<dbReference type="RefSeq" id="XP_019038725.1">
    <property type="nucleotide sequence ID" value="XM_019184675.1"/>
</dbReference>
<dbReference type="EMBL" id="KV454210">
    <property type="protein sequence ID" value="ODQ59518.1"/>
    <property type="molecule type" value="Genomic_DNA"/>
</dbReference>
<keyword evidence="3 4" id="KW-0072">Autophagy</keyword>
<dbReference type="PANTHER" id="PTHR13430:SF4">
    <property type="entry name" value="AUTOPHAGY-RELATED PROTEIN 13"/>
    <property type="match status" value="1"/>
</dbReference>
<dbReference type="GO" id="GO:0005829">
    <property type="term" value="C:cytosol"/>
    <property type="evidence" value="ECO:0007669"/>
    <property type="project" value="TreeGrafter"/>
</dbReference>
<protein>
    <recommendedName>
        <fullName evidence="2 4">Autophagy-related protein 13</fullName>
    </recommendedName>
</protein>
<evidence type="ECO:0000256" key="3">
    <source>
        <dbReference type="ARBA" id="ARBA00023006"/>
    </source>
</evidence>
<dbReference type="STRING" id="683960.A0A1E3P2G6"/>
<gene>
    <name evidence="7" type="ORF">WICANDRAFT_78166</name>
</gene>
<sequence length="574" mass="63286">MASTRRDKQSQVVQNFFLKAANVITQARSSLEDNTNSMSSSKLNKWFNLDMYDTSRDDLKQWKSFNGKTASPIVIETYLDLRDINLNQSLTLKDDHGDTWNINTKKTEVVLERWLIELDTTTYDDVNSELPLLYKKLILTFRYLYTITKLLPTYRLLKRLLKIKLTKTPLKIGTRILDGYKPIVSKGRIGLSKPIVANIDDHLVQKTISPVSTTIGTLKISVSYRKHTDFQLSDNEETLSNHFLNIDKTKTASVPLRKAFKAGTASPPNSSPLGRNNSTASLAQVLRNQRSGSNSGPCTSVPKSITSSIGSIYGIPVPNSNDLSSSGSTPKYSSSFGKITRRSSIRRSSSNDRGTPSSLERGTPSSFRNPSSGIYVDDDLNDFVKLIDSKPDLRLKYSPNIQDSLGKFQSMKSRNDMLGESLSASVFSKSSSPPPQMSSYAAPNFQGRNMSVSPKSNSQYLPAIPSRLLEGNSSNESLSHGLRETRSNSTNVSRIGSSSPASILRRSNKSFSIGPSNPTIAATATHAKMHKTSTSIDSFTGKGKPGTSTNELKQDDEDDDDLLFAMSDMNLPKQ</sequence>
<feature type="compositionally biased region" description="Low complexity" evidence="5">
    <location>
        <begin position="468"/>
        <end position="480"/>
    </location>
</feature>
<feature type="compositionally biased region" description="Polar residues" evidence="5">
    <location>
        <begin position="354"/>
        <end position="372"/>
    </location>
</feature>
<dbReference type="GO" id="GO:0034497">
    <property type="term" value="P:protein localization to phagophore assembly site"/>
    <property type="evidence" value="ECO:0007669"/>
    <property type="project" value="TreeGrafter"/>
</dbReference>
<feature type="compositionally biased region" description="Polar residues" evidence="5">
    <location>
        <begin position="487"/>
        <end position="501"/>
    </location>
</feature>
<accession>A0A1E3P2G6</accession>
<keyword evidence="8" id="KW-1185">Reference proteome</keyword>
<evidence type="ECO:0000256" key="1">
    <source>
        <dbReference type="ARBA" id="ARBA00005246"/>
    </source>
</evidence>
<feature type="compositionally biased region" description="Polar residues" evidence="5">
    <location>
        <begin position="446"/>
        <end position="460"/>
    </location>
</feature>
<feature type="region of interest" description="Disordered" evidence="5">
    <location>
        <begin position="525"/>
        <end position="574"/>
    </location>
</feature>
<evidence type="ECO:0000256" key="2">
    <source>
        <dbReference type="ARBA" id="ARBA00013801"/>
    </source>
</evidence>
<evidence type="ECO:0000313" key="8">
    <source>
        <dbReference type="Proteomes" id="UP000094112"/>
    </source>
</evidence>
<feature type="region of interest" description="Disordered" evidence="5">
    <location>
        <begin position="425"/>
        <end position="501"/>
    </location>
</feature>
<feature type="compositionally biased region" description="Low complexity" evidence="5">
    <location>
        <begin position="324"/>
        <end position="335"/>
    </location>
</feature>